<dbReference type="Proteomes" id="UP000319801">
    <property type="component" value="Unassembled WGS sequence"/>
</dbReference>
<keyword evidence="3" id="KW-1185">Reference proteome</keyword>
<protein>
    <submittedName>
        <fullName evidence="2">Putative inactive tRNA-specific adenosine deaminase-like protein 3</fullName>
    </submittedName>
</protein>
<name>A0A556TW78_BAGYA</name>
<accession>A0A556TW78</accession>
<feature type="compositionally biased region" description="Polar residues" evidence="1">
    <location>
        <begin position="149"/>
        <end position="158"/>
    </location>
</feature>
<evidence type="ECO:0000256" key="1">
    <source>
        <dbReference type="SAM" id="MobiDB-lite"/>
    </source>
</evidence>
<dbReference type="EMBL" id="VCAZ01000023">
    <property type="protein sequence ID" value="TSK92917.1"/>
    <property type="molecule type" value="Genomic_DNA"/>
</dbReference>
<proteinExistence type="predicted"/>
<evidence type="ECO:0000313" key="2">
    <source>
        <dbReference type="EMBL" id="TSK92917.1"/>
    </source>
</evidence>
<feature type="region of interest" description="Disordered" evidence="1">
    <location>
        <begin position="47"/>
        <end position="158"/>
    </location>
</feature>
<comment type="caution">
    <text evidence="2">The sequence shown here is derived from an EMBL/GenBank/DDBJ whole genome shotgun (WGS) entry which is preliminary data.</text>
</comment>
<organism evidence="2 3">
    <name type="scientific">Bagarius yarrelli</name>
    <name type="common">Goonch</name>
    <name type="synonym">Bagrus yarrelli</name>
    <dbReference type="NCBI Taxonomy" id="175774"/>
    <lineage>
        <taxon>Eukaryota</taxon>
        <taxon>Metazoa</taxon>
        <taxon>Chordata</taxon>
        <taxon>Craniata</taxon>
        <taxon>Vertebrata</taxon>
        <taxon>Euteleostomi</taxon>
        <taxon>Actinopterygii</taxon>
        <taxon>Neopterygii</taxon>
        <taxon>Teleostei</taxon>
        <taxon>Ostariophysi</taxon>
        <taxon>Siluriformes</taxon>
        <taxon>Sisoridae</taxon>
        <taxon>Sisorinae</taxon>
        <taxon>Bagarius</taxon>
    </lineage>
</organism>
<sequence>METLGAAIIDPKSGQILALGHSPSRDHPLQSAAMVCIDPVARGQGGAQTERFTNVPHQHSEDSSADLDIPQLKDLRMQWHGLNSKAKRREEKRREEKRREEKRREEKRREEKRREEKRREEKRREEKRREEKRREEKRREEKRRESLNYFPTSPQHSD</sequence>
<dbReference type="AlphaFoldDB" id="A0A556TW78"/>
<gene>
    <name evidence="2" type="ORF">Baya_5631</name>
</gene>
<feature type="compositionally biased region" description="Basic and acidic residues" evidence="1">
    <location>
        <begin position="88"/>
        <end position="146"/>
    </location>
</feature>
<reference evidence="2 3" key="1">
    <citation type="journal article" date="2019" name="Genome Biol. Evol.">
        <title>Whole-Genome Sequencing of the Giant Devil Catfish, Bagarius yarrelli.</title>
        <authorList>
            <person name="Jiang W."/>
            <person name="Lv Y."/>
            <person name="Cheng L."/>
            <person name="Yang K."/>
            <person name="Chao B."/>
            <person name="Wang X."/>
            <person name="Li Y."/>
            <person name="Pan X."/>
            <person name="You X."/>
            <person name="Zhang Y."/>
            <person name="Yang J."/>
            <person name="Li J."/>
            <person name="Zhang X."/>
            <person name="Liu S."/>
            <person name="Sun C."/>
            <person name="Yang J."/>
            <person name="Shi Q."/>
        </authorList>
    </citation>
    <scope>NUCLEOTIDE SEQUENCE [LARGE SCALE GENOMIC DNA]</scope>
    <source>
        <strain evidence="2">JWS20170419001</strain>
        <tissue evidence="2">Muscle</tissue>
    </source>
</reference>
<dbReference type="OrthoDB" id="3180714at2759"/>
<evidence type="ECO:0000313" key="3">
    <source>
        <dbReference type="Proteomes" id="UP000319801"/>
    </source>
</evidence>